<dbReference type="PANTHER" id="PTHR34218">
    <property type="entry name" value="PEPTIDASE S45 PENICILLIN AMIDASE"/>
    <property type="match status" value="1"/>
</dbReference>
<dbReference type="GO" id="GO:0017000">
    <property type="term" value="P:antibiotic biosynthetic process"/>
    <property type="evidence" value="ECO:0007669"/>
    <property type="project" value="InterPro"/>
</dbReference>
<name>A0A381Q7B7_9ZZZZ</name>
<dbReference type="InterPro" id="IPR043147">
    <property type="entry name" value="Penicillin_amidase_A-knob"/>
</dbReference>
<keyword evidence="3" id="KW-0865">Zymogen</keyword>
<evidence type="ECO:0000256" key="2">
    <source>
        <dbReference type="ARBA" id="ARBA00022801"/>
    </source>
</evidence>
<dbReference type="PANTHER" id="PTHR34218:SF4">
    <property type="entry name" value="ACYL-HOMOSERINE LACTONE ACYLASE QUIP"/>
    <property type="match status" value="1"/>
</dbReference>
<evidence type="ECO:0008006" key="5">
    <source>
        <dbReference type="Google" id="ProtNLM"/>
    </source>
</evidence>
<dbReference type="CDD" id="cd03747">
    <property type="entry name" value="Ntn_PGA_like"/>
    <property type="match status" value="1"/>
</dbReference>
<dbReference type="InterPro" id="IPR023343">
    <property type="entry name" value="Penicillin_amidase_dom1"/>
</dbReference>
<dbReference type="Gene3D" id="2.30.120.10">
    <property type="match status" value="1"/>
</dbReference>
<sequence length="778" mass="85896">MISEMITGQDLKSAIPNLTGTISLKGLDGAVKVFRDKFGIPHMKAESELDAFFAQGFVTAQDRLWHMEYDRRRGSGRWAEAIGEQAVGQDKMMRRFRLKASAKADYQVMGPHTKAVFDAYAAGVNAFINSGDALPVEYRITGLEPEPWQPWDGLIAYKVRHISMGVFESKVWRARMVREIGPEAAGKLFPGVEPGYLMILPPGSTSPEPLDEGLKELAEGAAGLNHLNEMDSGSNSWILGGADTATGKPILAGDSHRALDTPSAYYQNQVACPEFDVVGLSFPGVPGFPHFGHNGRVSWSVTHTAADYQDLYIEQFKEGEPSKYLFQDQWLDAEAYDETIKVRGESDVHTTVNVTKHGPVISGNPAQGSGLSFKYTATEKASTWPEILWQMLRAETSQELVDSMRDWVDPCNNLLFADIHGDWGYLCRGRIPIRSRVNGWLPVPGWTGEHEWEGDIPFDELPVSINPPEGYIATANNRPVGDDYPYYIAIDYTPEFRVKRVTEALKSLHRPTAEDMAQVHAQRGSIPALAYLGVLKDVKPQGPASAAARDLLLGWNGEMDADRVQPTIYSAMRDALLKEVFKTNLTENLAYDAWHPADRGLGSFSNRLKARLVAMIGQDDRSLLPEGDTWSTAVSRALSDAVATLSDRLGDDMEQWQWKNVHQARPKHNLSAAFPKLSELLDPPAIPTSGDGDTPLQGGYSPATLATVTSLSVARYSYDPSNWENSLWVVPLGSSGHPGSPHYADQSETWRKVKMIPMGYDWDAIEASCETEQTLNPS</sequence>
<dbReference type="EMBL" id="UINC01001238">
    <property type="protein sequence ID" value="SUZ75211.1"/>
    <property type="molecule type" value="Genomic_DNA"/>
</dbReference>
<protein>
    <recommendedName>
        <fullName evidence="5">Penicillin acylase family protein</fullName>
    </recommendedName>
</protein>
<dbReference type="Gene3D" id="3.60.20.10">
    <property type="entry name" value="Glutamine Phosphoribosylpyrophosphate, subunit 1, domain 1"/>
    <property type="match status" value="1"/>
</dbReference>
<dbReference type="Gene3D" id="1.10.439.10">
    <property type="entry name" value="Penicillin Amidohydrolase, domain 1"/>
    <property type="match status" value="1"/>
</dbReference>
<accession>A0A381Q7B7</accession>
<dbReference type="Pfam" id="PF01804">
    <property type="entry name" value="Penicil_amidase"/>
    <property type="match status" value="1"/>
</dbReference>
<comment type="similarity">
    <text evidence="1">Belongs to the peptidase S45 family.</text>
</comment>
<dbReference type="SUPFAM" id="SSF56235">
    <property type="entry name" value="N-terminal nucleophile aminohydrolases (Ntn hydrolases)"/>
    <property type="match status" value="1"/>
</dbReference>
<dbReference type="AlphaFoldDB" id="A0A381Q7B7"/>
<dbReference type="InterPro" id="IPR029055">
    <property type="entry name" value="Ntn_hydrolases_N"/>
</dbReference>
<proteinExistence type="inferred from homology"/>
<dbReference type="InterPro" id="IPR043146">
    <property type="entry name" value="Penicillin_amidase_N_B-knob"/>
</dbReference>
<dbReference type="Gene3D" id="1.10.1400.10">
    <property type="match status" value="1"/>
</dbReference>
<reference evidence="4" key="1">
    <citation type="submission" date="2018-05" db="EMBL/GenBank/DDBJ databases">
        <authorList>
            <person name="Lanie J.A."/>
            <person name="Ng W.-L."/>
            <person name="Kazmierczak K.M."/>
            <person name="Andrzejewski T.M."/>
            <person name="Davidsen T.M."/>
            <person name="Wayne K.J."/>
            <person name="Tettelin H."/>
            <person name="Glass J.I."/>
            <person name="Rusch D."/>
            <person name="Podicherti R."/>
            <person name="Tsui H.-C.T."/>
            <person name="Winkler M.E."/>
        </authorList>
    </citation>
    <scope>NUCLEOTIDE SEQUENCE</scope>
</reference>
<organism evidence="4">
    <name type="scientific">marine metagenome</name>
    <dbReference type="NCBI Taxonomy" id="408172"/>
    <lineage>
        <taxon>unclassified sequences</taxon>
        <taxon>metagenomes</taxon>
        <taxon>ecological metagenomes</taxon>
    </lineage>
</organism>
<dbReference type="PIRSF" id="PIRSF001227">
    <property type="entry name" value="Pen_acylase"/>
    <property type="match status" value="1"/>
</dbReference>
<dbReference type="GO" id="GO:0016811">
    <property type="term" value="F:hydrolase activity, acting on carbon-nitrogen (but not peptide) bonds, in linear amides"/>
    <property type="evidence" value="ECO:0007669"/>
    <property type="project" value="InterPro"/>
</dbReference>
<dbReference type="InterPro" id="IPR002692">
    <property type="entry name" value="S45"/>
</dbReference>
<dbReference type="InterPro" id="IPR014395">
    <property type="entry name" value="Pen/GL7ACA/AHL_acylase"/>
</dbReference>
<evidence type="ECO:0000256" key="1">
    <source>
        <dbReference type="ARBA" id="ARBA00006586"/>
    </source>
</evidence>
<keyword evidence="2" id="KW-0378">Hydrolase</keyword>
<gene>
    <name evidence="4" type="ORF">METZ01_LOCUS28065</name>
</gene>
<evidence type="ECO:0000313" key="4">
    <source>
        <dbReference type="EMBL" id="SUZ75211.1"/>
    </source>
</evidence>
<evidence type="ECO:0000256" key="3">
    <source>
        <dbReference type="ARBA" id="ARBA00023145"/>
    </source>
</evidence>